<dbReference type="GO" id="GO:0003677">
    <property type="term" value="F:DNA binding"/>
    <property type="evidence" value="ECO:0007669"/>
    <property type="project" value="UniProtKB-UniRule"/>
</dbReference>
<dbReference type="Gene3D" id="3.40.50.300">
    <property type="entry name" value="P-loop containing nucleotide triphosphate hydrolases"/>
    <property type="match status" value="1"/>
</dbReference>
<evidence type="ECO:0000256" key="5">
    <source>
        <dbReference type="PROSITE-ProRule" id="PRU01091"/>
    </source>
</evidence>
<dbReference type="GO" id="GO:0043531">
    <property type="term" value="F:ADP binding"/>
    <property type="evidence" value="ECO:0007669"/>
    <property type="project" value="InterPro"/>
</dbReference>
<reference evidence="8 9" key="1">
    <citation type="submission" date="2020-08" db="EMBL/GenBank/DDBJ databases">
        <title>Sequencing the genomes of 1000 actinobacteria strains.</title>
        <authorList>
            <person name="Klenk H.-P."/>
        </authorList>
    </citation>
    <scope>NUCLEOTIDE SEQUENCE [LARGE SCALE GENOMIC DNA]</scope>
    <source>
        <strain evidence="8 9">DSM 45809</strain>
    </source>
</reference>
<dbReference type="SUPFAM" id="SSF46894">
    <property type="entry name" value="C-terminal effector domain of the bipartite response regulators"/>
    <property type="match status" value="1"/>
</dbReference>
<dbReference type="InterPro" id="IPR027417">
    <property type="entry name" value="P-loop_NTPase"/>
</dbReference>
<dbReference type="PRINTS" id="PR00364">
    <property type="entry name" value="DISEASERSIST"/>
</dbReference>
<evidence type="ECO:0000256" key="1">
    <source>
        <dbReference type="ARBA" id="ARBA00005820"/>
    </source>
</evidence>
<gene>
    <name evidence="8" type="ORF">BJY16_005502</name>
</gene>
<accession>A0A7W7H184</accession>
<dbReference type="PROSITE" id="PS51755">
    <property type="entry name" value="OMPR_PHOB"/>
    <property type="match status" value="1"/>
</dbReference>
<feature type="compositionally biased region" description="Pro residues" evidence="6">
    <location>
        <begin position="239"/>
        <end position="258"/>
    </location>
</feature>
<dbReference type="SUPFAM" id="SSF48452">
    <property type="entry name" value="TPR-like"/>
    <property type="match status" value="1"/>
</dbReference>
<dbReference type="GO" id="GO:0000160">
    <property type="term" value="P:phosphorelay signal transduction system"/>
    <property type="evidence" value="ECO:0007669"/>
    <property type="project" value="InterPro"/>
</dbReference>
<dbReference type="InterPro" id="IPR036388">
    <property type="entry name" value="WH-like_DNA-bd_sf"/>
</dbReference>
<organism evidence="8 9">
    <name type="scientific">Actinoplanes octamycinicus</name>
    <dbReference type="NCBI Taxonomy" id="135948"/>
    <lineage>
        <taxon>Bacteria</taxon>
        <taxon>Bacillati</taxon>
        <taxon>Actinomycetota</taxon>
        <taxon>Actinomycetes</taxon>
        <taxon>Micromonosporales</taxon>
        <taxon>Micromonosporaceae</taxon>
        <taxon>Actinoplanes</taxon>
    </lineage>
</organism>
<dbReference type="InterPro" id="IPR016032">
    <property type="entry name" value="Sig_transdc_resp-reg_C-effctor"/>
</dbReference>
<dbReference type="InterPro" id="IPR051677">
    <property type="entry name" value="AfsR-DnrI-RedD_regulator"/>
</dbReference>
<evidence type="ECO:0000256" key="4">
    <source>
        <dbReference type="ARBA" id="ARBA00023163"/>
    </source>
</evidence>
<dbReference type="Gene3D" id="1.10.10.10">
    <property type="entry name" value="Winged helix-like DNA-binding domain superfamily/Winged helix DNA-binding domain"/>
    <property type="match status" value="1"/>
</dbReference>
<feature type="domain" description="OmpR/PhoB-type" evidence="7">
    <location>
        <begin position="1"/>
        <end position="80"/>
    </location>
</feature>
<evidence type="ECO:0000256" key="3">
    <source>
        <dbReference type="ARBA" id="ARBA00023125"/>
    </source>
</evidence>
<keyword evidence="9" id="KW-1185">Reference proteome</keyword>
<dbReference type="CDD" id="cd15831">
    <property type="entry name" value="BTAD"/>
    <property type="match status" value="1"/>
</dbReference>
<dbReference type="GO" id="GO:0006355">
    <property type="term" value="P:regulation of DNA-templated transcription"/>
    <property type="evidence" value="ECO:0007669"/>
    <property type="project" value="InterPro"/>
</dbReference>
<keyword evidence="4" id="KW-0804">Transcription</keyword>
<name>A0A7W7H184_9ACTN</name>
<evidence type="ECO:0000256" key="6">
    <source>
        <dbReference type="SAM" id="MobiDB-lite"/>
    </source>
</evidence>
<evidence type="ECO:0000313" key="9">
    <source>
        <dbReference type="Proteomes" id="UP000546162"/>
    </source>
</evidence>
<dbReference type="InterPro" id="IPR005158">
    <property type="entry name" value="BTAD"/>
</dbReference>
<dbReference type="SUPFAM" id="SSF52540">
    <property type="entry name" value="P-loop containing nucleoside triphosphate hydrolases"/>
    <property type="match status" value="1"/>
</dbReference>
<dbReference type="Gene3D" id="1.25.40.10">
    <property type="entry name" value="Tetratricopeptide repeat domain"/>
    <property type="match status" value="1"/>
</dbReference>
<comment type="similarity">
    <text evidence="1">Belongs to the AfsR/DnrI/RedD regulatory family.</text>
</comment>
<evidence type="ECO:0000259" key="7">
    <source>
        <dbReference type="PROSITE" id="PS51755"/>
    </source>
</evidence>
<dbReference type="PANTHER" id="PTHR35807:SF1">
    <property type="entry name" value="TRANSCRIPTIONAL REGULATOR REDD"/>
    <property type="match status" value="1"/>
</dbReference>
<comment type="caution">
    <text evidence="8">The sequence shown here is derived from an EMBL/GenBank/DDBJ whole genome shotgun (WGS) entry which is preliminary data.</text>
</comment>
<keyword evidence="3 5" id="KW-0238">DNA-binding</keyword>
<dbReference type="EMBL" id="JACHNB010000001">
    <property type="protein sequence ID" value="MBB4742043.1"/>
    <property type="molecule type" value="Genomic_DNA"/>
</dbReference>
<evidence type="ECO:0000313" key="8">
    <source>
        <dbReference type="EMBL" id="MBB4742043.1"/>
    </source>
</evidence>
<dbReference type="AlphaFoldDB" id="A0A7W7H184"/>
<dbReference type="InterPro" id="IPR011990">
    <property type="entry name" value="TPR-like_helical_dom_sf"/>
</dbReference>
<proteinExistence type="inferred from homology"/>
<sequence>MDLGPPKQRLVFAALAVDLGHSVSIETLVDRVWDDEPPGDARGALYTYLTRLRRVLAAARTDAATPITVGRGHAGYVLSADPDRFDLQRLRRLAERAYGLPADHPDRSRLLREALDLWAGDPLNGLPGGWAERVREGLRQDLVQVLIAWADSEIERGHPGRVADRLAATLHRDPLAEPVVQRRMRALALSGRRAESLELYARTRALLAEELGIDPGADLQELHRGILRGELHPAVRAETPPPADPVPPAAPRRPPSPGAPGCQLPADLPDHVGCEPEISRALSALQPGSQRLSGTAGPVVILSGPGGVGKTAVSVRLGYLLRECYPDGQIFVSLGDRHGDSSDALDRALRALGVPSVRRLRTVEDKLGEYRSALSGRRILLVLDSARHAGQVRPLVPGGTGSALIVSSRVRMTTIPGAECIEVPLLDDAGSRTLLERIVGAERSAAEPEAVAGLIRMCAGLPLALRIVGARIAARPHRRIAHLADRMRDESNRLDEMTADGLAVRVSVAVSYAGLDNPARRTFRLLGLLGVTDFSSRMATGLIGGPHDVVEEQLEQLADARLVTVVTEPTGQSLRYRMHDLVRLFAYEQAQLHPEDELRFGSFRELAAAA</sequence>
<dbReference type="SMART" id="SM01043">
    <property type="entry name" value="BTAD"/>
    <property type="match status" value="1"/>
</dbReference>
<keyword evidence="2" id="KW-0805">Transcription regulation</keyword>
<dbReference type="PANTHER" id="PTHR35807">
    <property type="entry name" value="TRANSCRIPTIONAL REGULATOR REDD-RELATED"/>
    <property type="match status" value="1"/>
</dbReference>
<protein>
    <submittedName>
        <fullName evidence="8">DNA-binding SARP family transcriptional activator</fullName>
    </submittedName>
</protein>
<feature type="DNA-binding region" description="OmpR/PhoB-type" evidence="5">
    <location>
        <begin position="1"/>
        <end position="80"/>
    </location>
</feature>
<dbReference type="InterPro" id="IPR001867">
    <property type="entry name" value="OmpR/PhoB-type_DNA-bd"/>
</dbReference>
<dbReference type="Proteomes" id="UP000546162">
    <property type="component" value="Unassembled WGS sequence"/>
</dbReference>
<evidence type="ECO:0000256" key="2">
    <source>
        <dbReference type="ARBA" id="ARBA00023015"/>
    </source>
</evidence>
<dbReference type="Pfam" id="PF03704">
    <property type="entry name" value="BTAD"/>
    <property type="match status" value="1"/>
</dbReference>
<dbReference type="RefSeq" id="WP_185042462.1">
    <property type="nucleotide sequence ID" value="NZ_BAABFG010000005.1"/>
</dbReference>
<dbReference type="SMART" id="SM00862">
    <property type="entry name" value="Trans_reg_C"/>
    <property type="match status" value="1"/>
</dbReference>
<feature type="region of interest" description="Disordered" evidence="6">
    <location>
        <begin position="234"/>
        <end position="263"/>
    </location>
</feature>